<dbReference type="RefSeq" id="WP_135504263.1">
    <property type="nucleotide sequence ID" value="NZ_JACHHE010000009.1"/>
</dbReference>
<dbReference type="PANTHER" id="PTHR21716:SF53">
    <property type="entry name" value="PERMEASE PERM-RELATED"/>
    <property type="match status" value="1"/>
</dbReference>
<organism evidence="9 10">
    <name type="scientific">Planococcus koreensis</name>
    <dbReference type="NCBI Taxonomy" id="112331"/>
    <lineage>
        <taxon>Bacteria</taxon>
        <taxon>Bacillati</taxon>
        <taxon>Bacillota</taxon>
        <taxon>Bacilli</taxon>
        <taxon>Bacillales</taxon>
        <taxon>Caryophanaceae</taxon>
        <taxon>Planococcus</taxon>
    </lineage>
</organism>
<dbReference type="Pfam" id="PF01594">
    <property type="entry name" value="AI-2E_transport"/>
    <property type="match status" value="1"/>
</dbReference>
<evidence type="ECO:0000313" key="9">
    <source>
        <dbReference type="EMBL" id="MBB5181412.1"/>
    </source>
</evidence>
<dbReference type="Proteomes" id="UP000525923">
    <property type="component" value="Unassembled WGS sequence"/>
</dbReference>
<feature type="transmembrane region" description="Helical" evidence="8">
    <location>
        <begin position="210"/>
        <end position="235"/>
    </location>
</feature>
<feature type="transmembrane region" description="Helical" evidence="8">
    <location>
        <begin position="241"/>
        <end position="269"/>
    </location>
</feature>
<accession>A0A7W8CWC3</accession>
<reference evidence="9 10" key="1">
    <citation type="submission" date="2020-08" db="EMBL/GenBank/DDBJ databases">
        <title>Genomic Encyclopedia of Type Strains, Phase IV (KMG-IV): sequencing the most valuable type-strain genomes for metagenomic binning, comparative biology and taxonomic classification.</title>
        <authorList>
            <person name="Goeker M."/>
        </authorList>
    </citation>
    <scope>NUCLEOTIDE SEQUENCE [LARGE SCALE GENOMIC DNA]</scope>
    <source>
        <strain evidence="9 10">DSM 15895</strain>
    </source>
</reference>
<feature type="transmembrane region" description="Helical" evidence="8">
    <location>
        <begin position="155"/>
        <end position="177"/>
    </location>
</feature>
<protein>
    <submittedName>
        <fullName evidence="9">Putative PurR-regulated permease PerM</fullName>
    </submittedName>
</protein>
<evidence type="ECO:0000256" key="3">
    <source>
        <dbReference type="ARBA" id="ARBA00022448"/>
    </source>
</evidence>
<dbReference type="PANTHER" id="PTHR21716">
    <property type="entry name" value="TRANSMEMBRANE PROTEIN"/>
    <property type="match status" value="1"/>
</dbReference>
<dbReference type="AlphaFoldDB" id="A0A7W8CWC3"/>
<feature type="transmembrane region" description="Helical" evidence="8">
    <location>
        <begin position="276"/>
        <end position="292"/>
    </location>
</feature>
<feature type="transmembrane region" description="Helical" evidence="8">
    <location>
        <begin position="7"/>
        <end position="25"/>
    </location>
</feature>
<dbReference type="OrthoDB" id="9793390at2"/>
<evidence type="ECO:0000313" key="10">
    <source>
        <dbReference type="Proteomes" id="UP000525923"/>
    </source>
</evidence>
<evidence type="ECO:0000256" key="1">
    <source>
        <dbReference type="ARBA" id="ARBA00004651"/>
    </source>
</evidence>
<evidence type="ECO:0000256" key="8">
    <source>
        <dbReference type="SAM" id="Phobius"/>
    </source>
</evidence>
<keyword evidence="5 8" id="KW-0812">Transmembrane</keyword>
<evidence type="ECO:0000256" key="7">
    <source>
        <dbReference type="ARBA" id="ARBA00023136"/>
    </source>
</evidence>
<sequence>MWIKKPFFEYATGTLLVVVILFFLGKIDYAIWPFQVVLTTIFAPILIAGLLYYLIRPFLHLLMRFIPKIAAIITVFSLFILIASAVLYFFGPTIKEQVASLAELAPKTVEEMTEESDNAVSNFKFAGFTGYELKSSVLGYAEKYSDNLMKNAMDVLAILMNAAVVMIVVPFILFFLLKDDDKLVPHLMKYVSEDHKPEGRKVLKDMDETLSNYIVSQAIVAAAVGTLMYIGYLIIGLDYALLLAIFAMLLTIVPFLGPIIGVVPALFVALMSGDPLIAAFKVILVLLAVQQIEGNLITPNIMGSRLNIHPLTIILLLLIAAALYGFIGILIAIPLYAVLKTLVHNFRLFNRLRRKRVISQKATSGE</sequence>
<feature type="transmembrane region" description="Helical" evidence="8">
    <location>
        <begin position="65"/>
        <end position="90"/>
    </location>
</feature>
<comment type="similarity">
    <text evidence="2">Belongs to the autoinducer-2 exporter (AI-2E) (TC 2.A.86) family.</text>
</comment>
<proteinExistence type="inferred from homology"/>
<comment type="subcellular location">
    <subcellularLocation>
        <location evidence="1">Cell membrane</location>
        <topology evidence="1">Multi-pass membrane protein</topology>
    </subcellularLocation>
</comment>
<keyword evidence="4" id="KW-1003">Cell membrane</keyword>
<comment type="caution">
    <text evidence="9">The sequence shown here is derived from an EMBL/GenBank/DDBJ whole genome shotgun (WGS) entry which is preliminary data.</text>
</comment>
<feature type="transmembrane region" description="Helical" evidence="8">
    <location>
        <begin position="31"/>
        <end position="53"/>
    </location>
</feature>
<name>A0A7W8CWC3_9BACL</name>
<keyword evidence="3" id="KW-0813">Transport</keyword>
<dbReference type="GO" id="GO:0055085">
    <property type="term" value="P:transmembrane transport"/>
    <property type="evidence" value="ECO:0007669"/>
    <property type="project" value="TreeGrafter"/>
</dbReference>
<keyword evidence="6 8" id="KW-1133">Transmembrane helix</keyword>
<keyword evidence="10" id="KW-1185">Reference proteome</keyword>
<evidence type="ECO:0000256" key="6">
    <source>
        <dbReference type="ARBA" id="ARBA00022989"/>
    </source>
</evidence>
<evidence type="ECO:0000256" key="5">
    <source>
        <dbReference type="ARBA" id="ARBA00022692"/>
    </source>
</evidence>
<keyword evidence="7 8" id="KW-0472">Membrane</keyword>
<gene>
    <name evidence="9" type="ORF">HNQ44_002877</name>
</gene>
<evidence type="ECO:0000256" key="2">
    <source>
        <dbReference type="ARBA" id="ARBA00009773"/>
    </source>
</evidence>
<feature type="transmembrane region" description="Helical" evidence="8">
    <location>
        <begin position="312"/>
        <end position="339"/>
    </location>
</feature>
<dbReference type="EMBL" id="JACHHE010000009">
    <property type="protein sequence ID" value="MBB5181412.1"/>
    <property type="molecule type" value="Genomic_DNA"/>
</dbReference>
<dbReference type="GO" id="GO:0005886">
    <property type="term" value="C:plasma membrane"/>
    <property type="evidence" value="ECO:0007669"/>
    <property type="project" value="UniProtKB-SubCell"/>
</dbReference>
<evidence type="ECO:0000256" key="4">
    <source>
        <dbReference type="ARBA" id="ARBA00022475"/>
    </source>
</evidence>
<dbReference type="InterPro" id="IPR002549">
    <property type="entry name" value="AI-2E-like"/>
</dbReference>